<evidence type="ECO:0000256" key="1">
    <source>
        <dbReference type="ARBA" id="ARBA00004141"/>
    </source>
</evidence>
<feature type="transmembrane region" description="Helical" evidence="8">
    <location>
        <begin position="413"/>
        <end position="432"/>
    </location>
</feature>
<dbReference type="InterPro" id="IPR001807">
    <property type="entry name" value="ClC"/>
</dbReference>
<keyword evidence="5" id="KW-0406">Ion transport</keyword>
<dbReference type="PRINTS" id="PR00762">
    <property type="entry name" value="CLCHANNEL"/>
</dbReference>
<sequence length="786" mass="87516">MSANETSYLMPNHHSYDSIPRNSKSFLSRKSKTFAPMIFSRARSLQSNPFSANDSRLSVLKKTRDVETGERIWYDSYTTIDWLGDSQKEQTRLRELMRKDTWFQVADRVSDWFLFFLVGAITGIVAGFIAQWTEILSDWKFGYCSSKWNLNKDLCGSKWVPWSSKFGNSPKIQFLVFCSVGCILSGIACQIVLTSATKIKKPKHFLLSSYDEETDPPKFAYYGAGSGIPEVKSILSGFVIHGFLGLRILLVKSFGLILSVASGIMAGKEGPFVHIASCIGNICSRLYPKFKNNESKKRQLISASAAAGVSVAFGAPIGGVLFSLEEVSYYFPHSTLLYSFFCALVAAIVLRTYDPFGTGKIVMFQVFYNHNYSLFEMPFFFLIGIFGGLWGALYVKLNSALNKLRKCSFPIKYAAFEVFIVTLATLSISYHNKATSMNLGQMVGSLFQECPVSQTKDHDHIFCVSPSNPYNAVVYNLFIAFVVRGFFAIITFGLKVPSGLVLPSMSIGAIFGRLVGTGVEYLAEELEWSFLPKCGPGSNYCVTPGVYALVGAGATLTGATRTTISVAVIMFELTESLTYTLPVMVAIITAKLVADIWGTLSIYDKIMDLAGYPFIDTKVNYVFTKPFAGDLVYTELPFINIDHLNTITVLKNLLDYIIEEGYNDGGIALVNNEMELIGSIQCEELMTSLSRISEWPRETICYFENPPRNHSHYSNVSPLNDFSSLVNQSPLSVRYNAPIELVSQLFSRLGASFICVEKDTKYYGIIPKKSFISYLDKLENIGMTHV</sequence>
<evidence type="ECO:0000256" key="2">
    <source>
        <dbReference type="ARBA" id="ARBA00022448"/>
    </source>
</evidence>
<feature type="transmembrane region" description="Helical" evidence="8">
    <location>
        <begin position="112"/>
        <end position="132"/>
    </location>
</feature>
<dbReference type="AlphaFoldDB" id="A0A2T9ZEQ1"/>
<dbReference type="SUPFAM" id="SSF81340">
    <property type="entry name" value="Clc chloride channel"/>
    <property type="match status" value="1"/>
</dbReference>
<gene>
    <name evidence="9" type="ORF">BB560_002538</name>
</gene>
<evidence type="ECO:0000313" key="9">
    <source>
        <dbReference type="EMBL" id="PVV02997.1"/>
    </source>
</evidence>
<dbReference type="CDD" id="cd03684">
    <property type="entry name" value="ClC_3_like"/>
    <property type="match status" value="1"/>
</dbReference>
<feature type="transmembrane region" description="Helical" evidence="8">
    <location>
        <begin position="336"/>
        <end position="353"/>
    </location>
</feature>
<feature type="transmembrane region" description="Helical" evidence="8">
    <location>
        <begin position="244"/>
        <end position="265"/>
    </location>
</feature>
<protein>
    <recommendedName>
        <fullName evidence="11">Chloride channel protein</fullName>
    </recommendedName>
</protein>
<dbReference type="GO" id="GO:0005794">
    <property type="term" value="C:Golgi apparatus"/>
    <property type="evidence" value="ECO:0007669"/>
    <property type="project" value="TreeGrafter"/>
</dbReference>
<keyword evidence="2" id="KW-0813">Transport</keyword>
<keyword evidence="10" id="KW-1185">Reference proteome</keyword>
<dbReference type="InterPro" id="IPR014743">
    <property type="entry name" value="Cl-channel_core"/>
</dbReference>
<feature type="transmembrane region" description="Helical" evidence="8">
    <location>
        <begin position="374"/>
        <end position="393"/>
    </location>
</feature>
<dbReference type="SUPFAM" id="SSF54631">
    <property type="entry name" value="CBS-domain pair"/>
    <property type="match status" value="1"/>
</dbReference>
<evidence type="ECO:0008006" key="11">
    <source>
        <dbReference type="Google" id="ProtNLM"/>
    </source>
</evidence>
<feature type="transmembrane region" description="Helical" evidence="8">
    <location>
        <begin position="473"/>
        <end position="494"/>
    </location>
</feature>
<evidence type="ECO:0000313" key="10">
    <source>
        <dbReference type="Proteomes" id="UP000245609"/>
    </source>
</evidence>
<evidence type="ECO:0000256" key="4">
    <source>
        <dbReference type="ARBA" id="ARBA00022989"/>
    </source>
</evidence>
<reference evidence="9 10" key="1">
    <citation type="journal article" date="2018" name="MBio">
        <title>Comparative Genomics Reveals the Core Gene Toolbox for the Fungus-Insect Symbiosis.</title>
        <authorList>
            <person name="Wang Y."/>
            <person name="Stata M."/>
            <person name="Wang W."/>
            <person name="Stajich J.E."/>
            <person name="White M.M."/>
            <person name="Moncalvo J.M."/>
        </authorList>
    </citation>
    <scope>NUCLEOTIDE SEQUENCE [LARGE SCALE GENOMIC DNA]</scope>
    <source>
        <strain evidence="9 10">SC-DP-2</strain>
    </source>
</reference>
<evidence type="ECO:0000256" key="7">
    <source>
        <dbReference type="ARBA" id="ARBA00023214"/>
    </source>
</evidence>
<dbReference type="Pfam" id="PF00654">
    <property type="entry name" value="Voltage_CLC"/>
    <property type="match status" value="1"/>
</dbReference>
<feature type="transmembrane region" description="Helical" evidence="8">
    <location>
        <begin position="300"/>
        <end position="324"/>
    </location>
</feature>
<evidence type="ECO:0000256" key="8">
    <source>
        <dbReference type="SAM" id="Phobius"/>
    </source>
</evidence>
<comment type="caution">
    <text evidence="9">The sequence shown here is derived from an EMBL/GenBank/DDBJ whole genome shotgun (WGS) entry which is preliminary data.</text>
</comment>
<evidence type="ECO:0000256" key="6">
    <source>
        <dbReference type="ARBA" id="ARBA00023136"/>
    </source>
</evidence>
<dbReference type="GO" id="GO:0005247">
    <property type="term" value="F:voltage-gated chloride channel activity"/>
    <property type="evidence" value="ECO:0007669"/>
    <property type="project" value="TreeGrafter"/>
</dbReference>
<comment type="subcellular location">
    <subcellularLocation>
        <location evidence="1">Membrane</location>
        <topology evidence="1">Multi-pass membrane protein</topology>
    </subcellularLocation>
</comment>
<feature type="transmembrane region" description="Helical" evidence="8">
    <location>
        <begin position="271"/>
        <end position="288"/>
    </location>
</feature>
<feature type="transmembrane region" description="Helical" evidence="8">
    <location>
        <begin position="172"/>
        <end position="193"/>
    </location>
</feature>
<accession>A0A2T9ZEQ1</accession>
<dbReference type="Proteomes" id="UP000245609">
    <property type="component" value="Unassembled WGS sequence"/>
</dbReference>
<dbReference type="Gene3D" id="1.10.3080.10">
    <property type="entry name" value="Clc chloride channel"/>
    <property type="match status" value="1"/>
</dbReference>
<keyword evidence="4 8" id="KW-1133">Transmembrane helix</keyword>
<dbReference type="PANTHER" id="PTHR45711">
    <property type="entry name" value="CHLORIDE CHANNEL PROTEIN"/>
    <property type="match status" value="1"/>
</dbReference>
<keyword evidence="3 8" id="KW-0812">Transmembrane</keyword>
<proteinExistence type="predicted"/>
<dbReference type="InterPro" id="IPR046342">
    <property type="entry name" value="CBS_dom_sf"/>
</dbReference>
<dbReference type="OrthoDB" id="431497at2759"/>
<dbReference type="EMBL" id="MBFS01000290">
    <property type="protein sequence ID" value="PVV02997.1"/>
    <property type="molecule type" value="Genomic_DNA"/>
</dbReference>
<dbReference type="GO" id="GO:0005769">
    <property type="term" value="C:early endosome"/>
    <property type="evidence" value="ECO:0007669"/>
    <property type="project" value="TreeGrafter"/>
</dbReference>
<organism evidence="9 10">
    <name type="scientific">Smittium megazygosporum</name>
    <dbReference type="NCBI Taxonomy" id="133381"/>
    <lineage>
        <taxon>Eukaryota</taxon>
        <taxon>Fungi</taxon>
        <taxon>Fungi incertae sedis</taxon>
        <taxon>Zoopagomycota</taxon>
        <taxon>Kickxellomycotina</taxon>
        <taxon>Harpellomycetes</taxon>
        <taxon>Harpellales</taxon>
        <taxon>Legeriomycetaceae</taxon>
        <taxon>Smittium</taxon>
    </lineage>
</organism>
<evidence type="ECO:0000256" key="3">
    <source>
        <dbReference type="ARBA" id="ARBA00022692"/>
    </source>
</evidence>
<keyword evidence="6 8" id="KW-0472">Membrane</keyword>
<keyword evidence="7" id="KW-0868">Chloride</keyword>
<dbReference type="PANTHER" id="PTHR45711:SF6">
    <property type="entry name" value="CHLORIDE CHANNEL PROTEIN"/>
    <property type="match status" value="1"/>
</dbReference>
<dbReference type="GO" id="GO:0005886">
    <property type="term" value="C:plasma membrane"/>
    <property type="evidence" value="ECO:0007669"/>
    <property type="project" value="TreeGrafter"/>
</dbReference>
<name>A0A2T9ZEQ1_9FUNG</name>
<evidence type="ECO:0000256" key="5">
    <source>
        <dbReference type="ARBA" id="ARBA00023065"/>
    </source>
</evidence>